<dbReference type="Pfam" id="PF00581">
    <property type="entry name" value="Rhodanese"/>
    <property type="match status" value="1"/>
</dbReference>
<dbReference type="Pfam" id="PF08969">
    <property type="entry name" value="USP8_dimer"/>
    <property type="match status" value="1"/>
</dbReference>
<dbReference type="AlphaFoldDB" id="A0AA38M0X8"/>
<feature type="coiled-coil region" evidence="4">
    <location>
        <begin position="84"/>
        <end position="111"/>
    </location>
</feature>
<dbReference type="PANTHER" id="PTHR21646:SF46">
    <property type="entry name" value="UBIQUITIN CARBOXYL-TERMINAL HYDROLASE"/>
    <property type="match status" value="1"/>
</dbReference>
<dbReference type="GO" id="GO:0004843">
    <property type="term" value="F:cysteine-type deubiquitinase activity"/>
    <property type="evidence" value="ECO:0007669"/>
    <property type="project" value="UniProtKB-EC"/>
</dbReference>
<evidence type="ECO:0000256" key="3">
    <source>
        <dbReference type="ARBA" id="ARBA00012759"/>
    </source>
</evidence>
<dbReference type="GO" id="GO:0016579">
    <property type="term" value="P:protein deubiquitination"/>
    <property type="evidence" value="ECO:0007669"/>
    <property type="project" value="InterPro"/>
</dbReference>
<dbReference type="Gene3D" id="3.90.70.10">
    <property type="entry name" value="Cysteine proteinases"/>
    <property type="match status" value="1"/>
</dbReference>
<dbReference type="EC" id="3.4.19.12" evidence="3"/>
<dbReference type="PANTHER" id="PTHR21646">
    <property type="entry name" value="UBIQUITIN CARBOXYL-TERMINAL HYDROLASE"/>
    <property type="match status" value="1"/>
</dbReference>
<protein>
    <recommendedName>
        <fullName evidence="3">ubiquitinyl hydrolase 1</fullName>
        <ecNumber evidence="3">3.4.19.12</ecNumber>
    </recommendedName>
</protein>
<dbReference type="InterPro" id="IPR028889">
    <property type="entry name" value="USP"/>
</dbReference>
<dbReference type="InterPro" id="IPR036873">
    <property type="entry name" value="Rhodanese-like_dom_sf"/>
</dbReference>
<gene>
    <name evidence="8" type="ORF">Zmor_003042</name>
</gene>
<keyword evidence="9" id="KW-1185">Reference proteome</keyword>
<dbReference type="InterPro" id="IPR018200">
    <property type="entry name" value="USP_CS"/>
</dbReference>
<dbReference type="PROSITE" id="PS50235">
    <property type="entry name" value="USP_3"/>
    <property type="match status" value="1"/>
</dbReference>
<evidence type="ECO:0000313" key="8">
    <source>
        <dbReference type="EMBL" id="KAJ3639698.1"/>
    </source>
</evidence>
<dbReference type="Pfam" id="PF00443">
    <property type="entry name" value="UCH"/>
    <property type="match status" value="1"/>
</dbReference>
<keyword evidence="4" id="KW-0175">Coiled coil</keyword>
<feature type="domain" description="USP" evidence="7">
    <location>
        <begin position="507"/>
        <end position="813"/>
    </location>
</feature>
<comment type="catalytic activity">
    <reaction evidence="1">
        <text>Thiol-dependent hydrolysis of ester, thioester, amide, peptide and isopeptide bonds formed by the C-terminal Gly of ubiquitin (a 76-residue protein attached to proteins as an intracellular targeting signal).</text>
        <dbReference type="EC" id="3.4.19.12"/>
    </reaction>
</comment>
<reference evidence="8" key="1">
    <citation type="journal article" date="2023" name="G3 (Bethesda)">
        <title>Whole genome assemblies of Zophobas morio and Tenebrio molitor.</title>
        <authorList>
            <person name="Kaur S."/>
            <person name="Stinson S.A."/>
            <person name="diCenzo G.C."/>
        </authorList>
    </citation>
    <scope>NUCLEOTIDE SEQUENCE</scope>
    <source>
        <strain evidence="8">QUZm001</strain>
    </source>
</reference>
<evidence type="ECO:0000256" key="4">
    <source>
        <dbReference type="SAM" id="Coils"/>
    </source>
</evidence>
<proteinExistence type="inferred from homology"/>
<dbReference type="PROSITE" id="PS50206">
    <property type="entry name" value="RHODANESE_3"/>
    <property type="match status" value="1"/>
</dbReference>
<dbReference type="InterPro" id="IPR001763">
    <property type="entry name" value="Rhodanese-like_dom"/>
</dbReference>
<dbReference type="InterPro" id="IPR038765">
    <property type="entry name" value="Papain-like_cys_pep_sf"/>
</dbReference>
<accession>A0AA38M0X8</accession>
<dbReference type="Gene3D" id="1.20.58.80">
    <property type="entry name" value="Phosphotransferase system, lactose/cellobiose-type IIA subunit"/>
    <property type="match status" value="1"/>
</dbReference>
<dbReference type="SUPFAM" id="SSF54001">
    <property type="entry name" value="Cysteine proteinases"/>
    <property type="match status" value="1"/>
</dbReference>
<evidence type="ECO:0000256" key="1">
    <source>
        <dbReference type="ARBA" id="ARBA00000707"/>
    </source>
</evidence>
<dbReference type="Proteomes" id="UP001168821">
    <property type="component" value="Unassembled WGS sequence"/>
</dbReference>
<name>A0AA38M0X8_9CUCU</name>
<dbReference type="CDD" id="cd02257">
    <property type="entry name" value="Peptidase_C19"/>
    <property type="match status" value="1"/>
</dbReference>
<dbReference type="InterPro" id="IPR015063">
    <property type="entry name" value="USP8_dimer"/>
</dbReference>
<feature type="domain" description="Rhodanese" evidence="6">
    <location>
        <begin position="152"/>
        <end position="271"/>
    </location>
</feature>
<evidence type="ECO:0000313" key="9">
    <source>
        <dbReference type="Proteomes" id="UP001168821"/>
    </source>
</evidence>
<feature type="region of interest" description="Disordered" evidence="5">
    <location>
        <begin position="299"/>
        <end position="320"/>
    </location>
</feature>
<dbReference type="PROSITE" id="PS00973">
    <property type="entry name" value="USP_2"/>
    <property type="match status" value="1"/>
</dbReference>
<organism evidence="8 9">
    <name type="scientific">Zophobas morio</name>
    <dbReference type="NCBI Taxonomy" id="2755281"/>
    <lineage>
        <taxon>Eukaryota</taxon>
        <taxon>Metazoa</taxon>
        <taxon>Ecdysozoa</taxon>
        <taxon>Arthropoda</taxon>
        <taxon>Hexapoda</taxon>
        <taxon>Insecta</taxon>
        <taxon>Pterygota</taxon>
        <taxon>Neoptera</taxon>
        <taxon>Endopterygota</taxon>
        <taxon>Coleoptera</taxon>
        <taxon>Polyphaga</taxon>
        <taxon>Cucujiformia</taxon>
        <taxon>Tenebrionidae</taxon>
        <taxon>Zophobas</taxon>
    </lineage>
</organism>
<evidence type="ECO:0000256" key="2">
    <source>
        <dbReference type="ARBA" id="ARBA00009085"/>
    </source>
</evidence>
<dbReference type="SUPFAM" id="SSF52821">
    <property type="entry name" value="Rhodanese/Cell cycle control phosphatase"/>
    <property type="match status" value="1"/>
</dbReference>
<dbReference type="InterPro" id="IPR001394">
    <property type="entry name" value="Peptidase_C19_UCH"/>
</dbReference>
<dbReference type="EMBL" id="JALNTZ010000010">
    <property type="protein sequence ID" value="KAJ3639698.1"/>
    <property type="molecule type" value="Genomic_DNA"/>
</dbReference>
<dbReference type="Gene3D" id="3.40.250.10">
    <property type="entry name" value="Rhodanese-like domain"/>
    <property type="match status" value="1"/>
</dbReference>
<dbReference type="SUPFAM" id="SSF140856">
    <property type="entry name" value="USP8 N-terminal domain-like"/>
    <property type="match status" value="1"/>
</dbReference>
<dbReference type="InterPro" id="IPR050185">
    <property type="entry name" value="Ub_carboxyl-term_hydrolase"/>
</dbReference>
<sequence>MGNYEKLHLANNLDALDLLAKRDCDVRKLKFQQICNALSKLYKNSQLNVLDQEKTYILLARYLNLYNYLKNNQSDKKFVELRFGSEYEKVLMQYEEIKRSLEERYAAKRAKLVHVEPPQDETMKEPPVEVTSQRVFTEEFVSCQQLFSALHKNHNMLLVDARPEVDFKESRIDNSNCINIPDHTITAGLSANALGKKLPESTQKFWDLRETYDVIVLYDWNTSSDNFASTKLHNLRSALVDWDLNRNYNELPVILNGGYLELLQMYPTICINPHVYLFQKNNELDELLELDNIKYPTESDNKTQVMGVPEDTENLPPKETTPEIEVTKESLIHENKEIALSQHNVILQLQQQENEKKILNELCNTENNINNIANMKKRVADIDVEIIQFQSVLEDLLKKRDDVKKRFKYHFQEELEDDIKPDEIPESEKMEDDSDKLKDIIVEERNKELQRARALKPKKVDSNATIFNNETREPDRPTINRATKPTFHSYILRPKVGALENMTCGLVGLRNIRNTCYMSTVIQCLRNIPSITHIFCKGAYAKYNIRSPAAIIHETAGLIRQLWSKSSKSLDPYEFYNKVCQLEATYRLGNHEDCMEFFLFLLNHLSEDCCYDINLPSVMTPKQKAWYNQFEGKNSFFIDLFYHQIRIKQNCNYCDQKTTYKFEIESTFMLSVPDHDFSLETLLDDYMADYIIPEYCCAKCKKPVNNQKEICYEPKVMVIVLKRYRQVHINGNVALQKVESRAHFQKKNFRLRNCLYQLNAIAMHSGDMNYGHYTAAALTPKGWYEFNDETVRPININDETLKVKACAFFYSMCDD</sequence>
<evidence type="ECO:0000256" key="5">
    <source>
        <dbReference type="SAM" id="MobiDB-lite"/>
    </source>
</evidence>
<comment type="similarity">
    <text evidence="2">Belongs to the peptidase C19 family.</text>
</comment>
<evidence type="ECO:0000259" key="7">
    <source>
        <dbReference type="PROSITE" id="PS50235"/>
    </source>
</evidence>
<evidence type="ECO:0000259" key="6">
    <source>
        <dbReference type="PROSITE" id="PS50206"/>
    </source>
</evidence>
<comment type="caution">
    <text evidence="8">The sequence shown here is derived from an EMBL/GenBank/DDBJ whole genome shotgun (WGS) entry which is preliminary data.</text>
</comment>